<protein>
    <submittedName>
        <fullName evidence="2">YHS domain-containing (Seleno)protein</fullName>
    </submittedName>
</protein>
<evidence type="ECO:0000313" key="3">
    <source>
        <dbReference type="Proteomes" id="UP001589795"/>
    </source>
</evidence>
<keyword evidence="3" id="KW-1185">Reference proteome</keyword>
<comment type="caution">
    <text evidence="2">The sequence shown here is derived from an EMBL/GenBank/DDBJ whole genome shotgun (WGS) entry which is preliminary data.</text>
</comment>
<feature type="signal peptide" evidence="1">
    <location>
        <begin position="1"/>
        <end position="20"/>
    </location>
</feature>
<dbReference type="EMBL" id="JBHLWQ010000134">
    <property type="protein sequence ID" value="MFC0201437.1"/>
    <property type="molecule type" value="Genomic_DNA"/>
</dbReference>
<dbReference type="NCBIfam" id="NF041384">
    <property type="entry name" value="YHS_seleno_dom"/>
    <property type="match status" value="1"/>
</dbReference>
<evidence type="ECO:0000313" key="2">
    <source>
        <dbReference type="EMBL" id="MFC0201437.1"/>
    </source>
</evidence>
<feature type="chain" id="PRO_5045651630" evidence="1">
    <location>
        <begin position="21"/>
        <end position="136"/>
    </location>
</feature>
<sequence length="136" mass="15023">MRRFALALLMSILAALPAAAQDWALGGFDPVGYVSAGRPVPGRSDIATMWRGMIWHFASEENRARFEADPRAYAPRLGGMCPLSIIEGDPQPGDPRHFLVRQDGLYLFRSAEAGRKVRSNPDEVLGRARAAWAQMQ</sequence>
<proteinExistence type="predicted"/>
<name>A0ABV6CL54_9RHOB</name>
<evidence type="ECO:0000256" key="1">
    <source>
        <dbReference type="SAM" id="SignalP"/>
    </source>
</evidence>
<keyword evidence="1" id="KW-0732">Signal</keyword>
<reference evidence="2 3" key="1">
    <citation type="submission" date="2024-09" db="EMBL/GenBank/DDBJ databases">
        <authorList>
            <person name="Sun Q."/>
            <person name="Mori K."/>
        </authorList>
    </citation>
    <scope>NUCLEOTIDE SEQUENCE [LARGE SCALE GENOMIC DNA]</scope>
    <source>
        <strain evidence="2 3">CCM 7904</strain>
    </source>
</reference>
<dbReference type="Proteomes" id="UP001589795">
    <property type="component" value="Unassembled WGS sequence"/>
</dbReference>
<accession>A0ABV6CL54</accession>
<organism evidence="2 3">
    <name type="scientific">Paracoccus rhizosphaerae</name>
    <dbReference type="NCBI Taxonomy" id="1133347"/>
    <lineage>
        <taxon>Bacteria</taxon>
        <taxon>Pseudomonadati</taxon>
        <taxon>Pseudomonadota</taxon>
        <taxon>Alphaproteobacteria</taxon>
        <taxon>Rhodobacterales</taxon>
        <taxon>Paracoccaceae</taxon>
        <taxon>Paracoccus</taxon>
    </lineage>
</organism>
<dbReference type="RefSeq" id="WP_265506968.1">
    <property type="nucleotide sequence ID" value="NZ_JAOTBE010000021.1"/>
</dbReference>
<gene>
    <name evidence="2" type="ORF">ACFFIZ_14255</name>
</gene>